<name>A0A9P6JVF9_9AGAR</name>
<dbReference type="PANTHER" id="PTHR42790:SF19">
    <property type="entry name" value="KYNURENINE_ALPHA-AMINOADIPATE AMINOTRANSFERASE, MITOCHONDRIAL"/>
    <property type="match status" value="1"/>
</dbReference>
<evidence type="ECO:0000256" key="3">
    <source>
        <dbReference type="ARBA" id="ARBA00022576"/>
    </source>
</evidence>
<dbReference type="PANTHER" id="PTHR42790">
    <property type="entry name" value="AMINOTRANSFERASE"/>
    <property type="match status" value="1"/>
</dbReference>
<keyword evidence="8" id="KW-1185">Reference proteome</keyword>
<evidence type="ECO:0000313" key="8">
    <source>
        <dbReference type="Proteomes" id="UP000807306"/>
    </source>
</evidence>
<evidence type="ECO:0000313" key="7">
    <source>
        <dbReference type="EMBL" id="KAF9533943.1"/>
    </source>
</evidence>
<dbReference type="GO" id="GO:0008483">
    <property type="term" value="F:transaminase activity"/>
    <property type="evidence" value="ECO:0007669"/>
    <property type="project" value="UniProtKB-KW"/>
</dbReference>
<evidence type="ECO:0000259" key="6">
    <source>
        <dbReference type="Pfam" id="PF00155"/>
    </source>
</evidence>
<gene>
    <name evidence="7" type="ORF">CPB83DRAFT_844808</name>
</gene>
<dbReference type="InterPro" id="IPR004839">
    <property type="entry name" value="Aminotransferase_I/II_large"/>
</dbReference>
<evidence type="ECO:0000256" key="5">
    <source>
        <dbReference type="ARBA" id="ARBA00022898"/>
    </source>
</evidence>
<feature type="domain" description="Aminotransferase class I/classII large" evidence="6">
    <location>
        <begin position="95"/>
        <end position="436"/>
    </location>
</feature>
<reference evidence="7" key="1">
    <citation type="submission" date="2020-11" db="EMBL/GenBank/DDBJ databases">
        <authorList>
            <consortium name="DOE Joint Genome Institute"/>
            <person name="Ahrendt S."/>
            <person name="Riley R."/>
            <person name="Andreopoulos W."/>
            <person name="Labutti K."/>
            <person name="Pangilinan J."/>
            <person name="Ruiz-Duenas F.J."/>
            <person name="Barrasa J.M."/>
            <person name="Sanchez-Garcia M."/>
            <person name="Camarero S."/>
            <person name="Miyauchi S."/>
            <person name="Serrano A."/>
            <person name="Linde D."/>
            <person name="Babiker R."/>
            <person name="Drula E."/>
            <person name="Ayuso-Fernandez I."/>
            <person name="Pacheco R."/>
            <person name="Padilla G."/>
            <person name="Ferreira P."/>
            <person name="Barriuso J."/>
            <person name="Kellner H."/>
            <person name="Castanera R."/>
            <person name="Alfaro M."/>
            <person name="Ramirez L."/>
            <person name="Pisabarro A.G."/>
            <person name="Kuo A."/>
            <person name="Tritt A."/>
            <person name="Lipzen A."/>
            <person name="He G."/>
            <person name="Yan M."/>
            <person name="Ng V."/>
            <person name="Cullen D."/>
            <person name="Martin F."/>
            <person name="Rosso M.-N."/>
            <person name="Henrissat B."/>
            <person name="Hibbett D."/>
            <person name="Martinez A.T."/>
            <person name="Grigoriev I.V."/>
        </authorList>
    </citation>
    <scope>NUCLEOTIDE SEQUENCE</scope>
    <source>
        <strain evidence="7">CBS 506.95</strain>
    </source>
</reference>
<comment type="cofactor">
    <cofactor evidence="1">
        <name>pyridoxal 5'-phosphate</name>
        <dbReference type="ChEBI" id="CHEBI:597326"/>
    </cofactor>
</comment>
<keyword evidence="3" id="KW-0032">Aminotransferase</keyword>
<evidence type="ECO:0000256" key="4">
    <source>
        <dbReference type="ARBA" id="ARBA00022679"/>
    </source>
</evidence>
<dbReference type="Pfam" id="PF00155">
    <property type="entry name" value="Aminotran_1_2"/>
    <property type="match status" value="1"/>
</dbReference>
<sequence length="467" mass="51109">MENSLSTTAAELRVLSDEYYEKFLSVIAKSRKPNPIRGLYPLEKKPGVISLLAGKPNASSFPFTSFSFTVTSPTSSSLSTSPETKLTIDGAELAEALQYSDTAGLKQLLEWTTGLQTFSHQRELGEGWRISVGSGSQDLLYKAVASIFNPGDPILVEAPAYSGAIAIFEALKCLQIEIQTDDQGILPSSLRSILDNWPEGKAKPKGLYTIPYGGNPSGTTIPVERRLQVLQLALEHDFLILEDDPYYYLYYSTSPRPQSYFSLEREITTVGRVLRFDSFSKILSAGIRIGFATGPTPLLNAIDGYTATSNLQTSSFTQAVVVKLLTHWGYEGFHAHTEKVSAFYKEKRDVFETAMKKHLGGLAEWTTPVSGLFFWFKLILPGEDDSEAIIKTKAYENGVLALPGTVFLPSGSKTTYARAAFSLLSEEDIDEALRRLRGVLITEQQTSESSVLSLAGTAGRQATSGDV</sequence>
<dbReference type="InterPro" id="IPR050859">
    <property type="entry name" value="Class-I_PLP-dep_aminotransf"/>
</dbReference>
<dbReference type="GO" id="GO:0030170">
    <property type="term" value="F:pyridoxal phosphate binding"/>
    <property type="evidence" value="ECO:0007669"/>
    <property type="project" value="InterPro"/>
</dbReference>
<dbReference type="SUPFAM" id="SSF53383">
    <property type="entry name" value="PLP-dependent transferases"/>
    <property type="match status" value="1"/>
</dbReference>
<dbReference type="GO" id="GO:1901605">
    <property type="term" value="P:alpha-amino acid metabolic process"/>
    <property type="evidence" value="ECO:0007669"/>
    <property type="project" value="TreeGrafter"/>
</dbReference>
<dbReference type="OrthoDB" id="691673at2759"/>
<keyword evidence="5" id="KW-0663">Pyridoxal phosphate</keyword>
<comment type="similarity">
    <text evidence="2">Belongs to the class-I pyridoxal-phosphate-dependent aminotransferase family.</text>
</comment>
<keyword evidence="4 7" id="KW-0808">Transferase</keyword>
<dbReference type="InterPro" id="IPR015424">
    <property type="entry name" value="PyrdxlP-dep_Trfase"/>
</dbReference>
<comment type="caution">
    <text evidence="7">The sequence shown here is derived from an EMBL/GenBank/DDBJ whole genome shotgun (WGS) entry which is preliminary data.</text>
</comment>
<dbReference type="InterPro" id="IPR015421">
    <property type="entry name" value="PyrdxlP-dep_Trfase_major"/>
</dbReference>
<dbReference type="EMBL" id="MU157827">
    <property type="protein sequence ID" value="KAF9533943.1"/>
    <property type="molecule type" value="Genomic_DNA"/>
</dbReference>
<evidence type="ECO:0000256" key="1">
    <source>
        <dbReference type="ARBA" id="ARBA00001933"/>
    </source>
</evidence>
<protein>
    <submittedName>
        <fullName evidence="7">Pyridoxal phosphate-dependent transferase</fullName>
    </submittedName>
</protein>
<dbReference type="FunFam" id="3.90.1150.10:FF:000166">
    <property type="entry name" value="Kynurenine/alpha-aminoadipate aminotransferase, mitochondrial"/>
    <property type="match status" value="1"/>
</dbReference>
<dbReference type="Gene3D" id="3.40.640.10">
    <property type="entry name" value="Type I PLP-dependent aspartate aminotransferase-like (Major domain)"/>
    <property type="match status" value="1"/>
</dbReference>
<accession>A0A9P6JVF9</accession>
<evidence type="ECO:0000256" key="2">
    <source>
        <dbReference type="ARBA" id="ARBA00007441"/>
    </source>
</evidence>
<dbReference type="Proteomes" id="UP000807306">
    <property type="component" value="Unassembled WGS sequence"/>
</dbReference>
<dbReference type="AlphaFoldDB" id="A0A9P6JVF9"/>
<dbReference type="CDD" id="cd00609">
    <property type="entry name" value="AAT_like"/>
    <property type="match status" value="1"/>
</dbReference>
<proteinExistence type="inferred from homology"/>
<organism evidence="7 8">
    <name type="scientific">Crepidotus variabilis</name>
    <dbReference type="NCBI Taxonomy" id="179855"/>
    <lineage>
        <taxon>Eukaryota</taxon>
        <taxon>Fungi</taxon>
        <taxon>Dikarya</taxon>
        <taxon>Basidiomycota</taxon>
        <taxon>Agaricomycotina</taxon>
        <taxon>Agaricomycetes</taxon>
        <taxon>Agaricomycetidae</taxon>
        <taxon>Agaricales</taxon>
        <taxon>Agaricineae</taxon>
        <taxon>Crepidotaceae</taxon>
        <taxon>Crepidotus</taxon>
    </lineage>
</organism>